<reference evidence="1 2" key="1">
    <citation type="submission" date="2023-08" db="EMBL/GenBank/DDBJ databases">
        <title>Achromobacter seleniivolatilans sp. nov., isolated from seleniferous soil.</title>
        <authorList>
            <person name="Zhang S."/>
            <person name="Li K."/>
            <person name="Peng J."/>
            <person name="Zhao Q."/>
            <person name="Wang H."/>
            <person name="Guo Y."/>
        </authorList>
    </citation>
    <scope>NUCLEOTIDE SEQUENCE [LARGE SCALE GENOMIC DNA]</scope>
    <source>
        <strain evidence="1 2">R39</strain>
    </source>
</reference>
<evidence type="ECO:0000313" key="1">
    <source>
        <dbReference type="EMBL" id="WMD19146.1"/>
    </source>
</evidence>
<sequence>MTTLTPWPSPPTAPDSSFIALACSWMQNPAHWILGFVWAAYDEMLAHPPAVDSRDLERSITQLLEPRIRDSMTGFEPFYVQHGSFERETMMAPPAQPPAYDLAFVLRADERIMWPLEAKVLETPRTLAEYERDVREEYLTCRYAPFSSSGAMLGYLISGSALDTLANIAKKLGCALDTVAEFPSRPHRLSSHRRSVPIGKAYPSDFRCHHLVLEYPGLARHK</sequence>
<accession>A0ABY9LWI5</accession>
<name>A0ABY9LWI5_9BURK</name>
<organism evidence="1 2">
    <name type="scientific">Achromobacter seleniivolatilans</name>
    <dbReference type="NCBI Taxonomy" id="3047478"/>
    <lineage>
        <taxon>Bacteria</taxon>
        <taxon>Pseudomonadati</taxon>
        <taxon>Pseudomonadota</taxon>
        <taxon>Betaproteobacteria</taxon>
        <taxon>Burkholderiales</taxon>
        <taxon>Alcaligenaceae</taxon>
        <taxon>Achromobacter</taxon>
    </lineage>
</organism>
<dbReference type="RefSeq" id="WP_306939929.1">
    <property type="nucleotide sequence ID" value="NZ_CP132976.1"/>
</dbReference>
<keyword evidence="2" id="KW-1185">Reference proteome</keyword>
<proteinExistence type="predicted"/>
<gene>
    <name evidence="1" type="ORF">RAS12_21310</name>
</gene>
<evidence type="ECO:0000313" key="2">
    <source>
        <dbReference type="Proteomes" id="UP001234798"/>
    </source>
</evidence>
<dbReference type="EMBL" id="CP132976">
    <property type="protein sequence ID" value="WMD19146.1"/>
    <property type="molecule type" value="Genomic_DNA"/>
</dbReference>
<protein>
    <submittedName>
        <fullName evidence="1">Uncharacterized protein</fullName>
    </submittedName>
</protein>
<dbReference type="Proteomes" id="UP001234798">
    <property type="component" value="Chromosome"/>
</dbReference>